<evidence type="ECO:0000313" key="6">
    <source>
        <dbReference type="Proteomes" id="UP001589628"/>
    </source>
</evidence>
<dbReference type="InterPro" id="IPR012147">
    <property type="entry name" value="P_Ac_Bu_trans"/>
</dbReference>
<sequence>MHASIHNAPAHEQLEYFVRMAETTPPMPTAVVHPVDPNSLEGAIEAAKHNLIEPVLVGPAHKIEACAKQLGLDLSPYRLIDVEHSHAAAAMSCQLVRKGEVQALMKGGISSDEFLSAVMDKEAGIRTARRLSHVFVLDVPLYHKPLFITDAAINIAPDLSAKRDILQNTIDFCQRLGIQTPKVGILAAIEKVNARMPSTLDAAALCKMADRGQIQGAILDGPLAFDNAISAEAARDKHIESPVAGDVDILLAPDLEAANMLGKQLIYLSGAKSAGLVLGARVPLILTSRAEKTLGRLASCALAALFMHPKQDEE</sequence>
<dbReference type="PIRSF" id="PIRSF000428">
    <property type="entry name" value="P_Ac_trans"/>
    <property type="match status" value="1"/>
</dbReference>
<dbReference type="InterPro" id="IPR050500">
    <property type="entry name" value="Phos_Acetyltrans/Butyryltrans"/>
</dbReference>
<evidence type="ECO:0000313" key="5">
    <source>
        <dbReference type="EMBL" id="MFB9887184.1"/>
    </source>
</evidence>
<reference evidence="5 6" key="1">
    <citation type="submission" date="2024-09" db="EMBL/GenBank/DDBJ databases">
        <authorList>
            <person name="Sun Q."/>
            <person name="Mori K."/>
        </authorList>
    </citation>
    <scope>NUCLEOTIDE SEQUENCE [LARGE SCALE GENOMIC DNA]</scope>
    <source>
        <strain evidence="5 6">ATCC 51285</strain>
    </source>
</reference>
<dbReference type="RefSeq" id="WP_027314220.1">
    <property type="nucleotide sequence ID" value="NZ_JAUESS010000004.1"/>
</dbReference>
<keyword evidence="2" id="KW-0808">Transferase</keyword>
<organism evidence="5 6">
    <name type="scientific">Balneatrix alpica</name>
    <dbReference type="NCBI Taxonomy" id="75684"/>
    <lineage>
        <taxon>Bacteria</taxon>
        <taxon>Pseudomonadati</taxon>
        <taxon>Pseudomonadota</taxon>
        <taxon>Gammaproteobacteria</taxon>
        <taxon>Oceanospirillales</taxon>
        <taxon>Balneatrichaceae</taxon>
        <taxon>Balneatrix</taxon>
    </lineage>
</organism>
<dbReference type="SUPFAM" id="SSF53659">
    <property type="entry name" value="Isocitrate/Isopropylmalate dehydrogenase-like"/>
    <property type="match status" value="1"/>
</dbReference>
<dbReference type="Gene3D" id="3.40.718.10">
    <property type="entry name" value="Isopropylmalate Dehydrogenase"/>
    <property type="match status" value="1"/>
</dbReference>
<dbReference type="Pfam" id="PF01515">
    <property type="entry name" value="PTA_PTB"/>
    <property type="match status" value="1"/>
</dbReference>
<accession>A0ABV5ZD10</accession>
<keyword evidence="3" id="KW-0012">Acyltransferase</keyword>
<dbReference type="InterPro" id="IPR002505">
    <property type="entry name" value="PTA_PTB"/>
</dbReference>
<feature type="domain" description="Phosphate acetyl/butaryl transferase" evidence="4">
    <location>
        <begin position="90"/>
        <end position="303"/>
    </location>
</feature>
<dbReference type="PANTHER" id="PTHR43356:SF2">
    <property type="entry name" value="PHOSPHATE ACETYLTRANSFERASE"/>
    <property type="match status" value="1"/>
</dbReference>
<dbReference type="NCBIfam" id="NF008852">
    <property type="entry name" value="PRK11890.1"/>
    <property type="match status" value="1"/>
</dbReference>
<dbReference type="EMBL" id="JBHLZN010000004">
    <property type="protein sequence ID" value="MFB9887184.1"/>
    <property type="molecule type" value="Genomic_DNA"/>
</dbReference>
<comment type="similarity">
    <text evidence="1">Belongs to the phosphate acetyltransferase and butyryltransferase family.</text>
</comment>
<proteinExistence type="inferred from homology"/>
<dbReference type="NCBIfam" id="NF006045">
    <property type="entry name" value="PRK08190.1"/>
    <property type="match status" value="1"/>
</dbReference>
<evidence type="ECO:0000256" key="3">
    <source>
        <dbReference type="ARBA" id="ARBA00023315"/>
    </source>
</evidence>
<evidence type="ECO:0000256" key="1">
    <source>
        <dbReference type="ARBA" id="ARBA00005656"/>
    </source>
</evidence>
<name>A0ABV5ZD10_9GAMM</name>
<keyword evidence="6" id="KW-1185">Reference proteome</keyword>
<evidence type="ECO:0000256" key="2">
    <source>
        <dbReference type="ARBA" id="ARBA00022679"/>
    </source>
</evidence>
<gene>
    <name evidence="5" type="ORF">ACFFLH_12260</name>
</gene>
<protein>
    <submittedName>
        <fullName evidence="5">Bifunctional enoyl-CoA hydratase/phosphate acetyltransferase</fullName>
    </submittedName>
</protein>
<dbReference type="Proteomes" id="UP001589628">
    <property type="component" value="Unassembled WGS sequence"/>
</dbReference>
<evidence type="ECO:0000259" key="4">
    <source>
        <dbReference type="Pfam" id="PF01515"/>
    </source>
</evidence>
<comment type="caution">
    <text evidence="5">The sequence shown here is derived from an EMBL/GenBank/DDBJ whole genome shotgun (WGS) entry which is preliminary data.</text>
</comment>
<dbReference type="PANTHER" id="PTHR43356">
    <property type="entry name" value="PHOSPHATE ACETYLTRANSFERASE"/>
    <property type="match status" value="1"/>
</dbReference>